<dbReference type="InterPro" id="IPR022352">
    <property type="entry name" value="Ins/IGF/rlx"/>
</dbReference>
<evidence type="ECO:0000256" key="4">
    <source>
        <dbReference type="ARBA" id="ARBA00022729"/>
    </source>
</evidence>
<keyword evidence="4 7" id="KW-0732">Signal</keyword>
<feature type="domain" description="Insulin-like" evidence="8">
    <location>
        <begin position="24"/>
        <end position="88"/>
    </location>
</feature>
<organism evidence="9 10">
    <name type="scientific">Arctia plantaginis</name>
    <name type="common">Wood tiger moth</name>
    <name type="synonym">Phalaena plantaginis</name>
    <dbReference type="NCBI Taxonomy" id="874455"/>
    <lineage>
        <taxon>Eukaryota</taxon>
        <taxon>Metazoa</taxon>
        <taxon>Ecdysozoa</taxon>
        <taxon>Arthropoda</taxon>
        <taxon>Hexapoda</taxon>
        <taxon>Insecta</taxon>
        <taxon>Pterygota</taxon>
        <taxon>Neoptera</taxon>
        <taxon>Endopterygota</taxon>
        <taxon>Lepidoptera</taxon>
        <taxon>Glossata</taxon>
        <taxon>Ditrysia</taxon>
        <taxon>Noctuoidea</taxon>
        <taxon>Erebidae</taxon>
        <taxon>Arctiinae</taxon>
        <taxon>Arctia</taxon>
    </lineage>
</organism>
<feature type="chain" id="PRO_5035900655" description="Insulin-like domain-containing protein" evidence="7">
    <location>
        <begin position="21"/>
        <end position="88"/>
    </location>
</feature>
<accession>A0A8S0ZCD2</accession>
<name>A0A8S0ZCD2_ARCPL</name>
<evidence type="ECO:0000256" key="1">
    <source>
        <dbReference type="ARBA" id="ARBA00009034"/>
    </source>
</evidence>
<dbReference type="SMART" id="SM00078">
    <property type="entry name" value="IlGF"/>
    <property type="match status" value="1"/>
</dbReference>
<comment type="similarity">
    <text evidence="1 6">Belongs to the insulin family.</text>
</comment>
<comment type="caution">
    <text evidence="9">The sequence shown here is derived from an EMBL/GenBank/DDBJ whole genome shotgun (WGS) entry which is preliminary data.</text>
</comment>
<dbReference type="Proteomes" id="UP000494106">
    <property type="component" value="Unassembled WGS sequence"/>
</dbReference>
<dbReference type="SUPFAM" id="SSF56994">
    <property type="entry name" value="Insulin-like"/>
    <property type="match status" value="1"/>
</dbReference>
<dbReference type="AlphaFoldDB" id="A0A8S0ZCD2"/>
<evidence type="ECO:0000256" key="6">
    <source>
        <dbReference type="RuleBase" id="RU000406"/>
    </source>
</evidence>
<evidence type="ECO:0000313" key="10">
    <source>
        <dbReference type="Proteomes" id="UP000494106"/>
    </source>
</evidence>
<dbReference type="PROSITE" id="PS00262">
    <property type="entry name" value="INSULIN"/>
    <property type="match status" value="1"/>
</dbReference>
<comment type="subunit">
    <text evidence="2">Heterodimer of a B chain and an A chain linked by two disulfide bonds.</text>
</comment>
<evidence type="ECO:0000256" key="2">
    <source>
        <dbReference type="ARBA" id="ARBA00011207"/>
    </source>
</evidence>
<protein>
    <recommendedName>
        <fullName evidence="8">Insulin-like domain-containing protein</fullName>
    </recommendedName>
</protein>
<sequence>MMKVALAITLIVVICRQVEAQTAQRYCGRRFSNMLAALCRDTEMVKRDDSWWMSQKIARTLSNVRGKRGPVEECCDKPCSLEELLTYC</sequence>
<evidence type="ECO:0000256" key="3">
    <source>
        <dbReference type="ARBA" id="ARBA00022685"/>
    </source>
</evidence>
<keyword evidence="5" id="KW-1015">Disulfide bond</keyword>
<dbReference type="PRINTS" id="PR00276">
    <property type="entry name" value="INSULINFAMLY"/>
</dbReference>
<proteinExistence type="inferred from homology"/>
<gene>
    <name evidence="9" type="ORF">APLA_LOCUS4200</name>
</gene>
<reference evidence="9 10" key="1">
    <citation type="submission" date="2020-04" db="EMBL/GenBank/DDBJ databases">
        <authorList>
            <person name="Wallbank WR R."/>
            <person name="Pardo Diaz C."/>
            <person name="Kozak K."/>
            <person name="Martin S."/>
            <person name="Jiggins C."/>
            <person name="Moest M."/>
            <person name="Warren A I."/>
            <person name="Byers J.R.P. K."/>
            <person name="Montejo-Kovacevich G."/>
            <person name="Yen C E."/>
        </authorList>
    </citation>
    <scope>NUCLEOTIDE SEQUENCE [LARGE SCALE GENOMIC DNA]</scope>
</reference>
<keyword evidence="10" id="KW-1185">Reference proteome</keyword>
<dbReference type="InterPro" id="IPR036438">
    <property type="entry name" value="Insulin-like_sf"/>
</dbReference>
<dbReference type="GO" id="GO:0005179">
    <property type="term" value="F:hormone activity"/>
    <property type="evidence" value="ECO:0007669"/>
    <property type="project" value="InterPro"/>
</dbReference>
<feature type="signal peptide" evidence="7">
    <location>
        <begin position="1"/>
        <end position="20"/>
    </location>
</feature>
<dbReference type="Pfam" id="PF00049">
    <property type="entry name" value="Insulin"/>
    <property type="match status" value="1"/>
</dbReference>
<dbReference type="Gene3D" id="1.10.100.10">
    <property type="entry name" value="Insulin-like"/>
    <property type="match status" value="1"/>
</dbReference>
<dbReference type="CDD" id="cd04366">
    <property type="entry name" value="IlGF_insulin_bombyxin_like"/>
    <property type="match status" value="1"/>
</dbReference>
<dbReference type="EMBL" id="CADEBC010000428">
    <property type="protein sequence ID" value="CAB3230434.1"/>
    <property type="molecule type" value="Genomic_DNA"/>
</dbReference>
<dbReference type="InterPro" id="IPR022353">
    <property type="entry name" value="Insulin_CS"/>
</dbReference>
<evidence type="ECO:0000256" key="5">
    <source>
        <dbReference type="ARBA" id="ARBA00023157"/>
    </source>
</evidence>
<comment type="subcellular location">
    <subcellularLocation>
        <location evidence="6">Secreted</location>
    </subcellularLocation>
</comment>
<dbReference type="PANTHER" id="PTHR13647">
    <property type="entry name" value="INSULIN-LIKE PEPTIDE 2-RELATED"/>
    <property type="match status" value="1"/>
</dbReference>
<evidence type="ECO:0000256" key="7">
    <source>
        <dbReference type="SAM" id="SignalP"/>
    </source>
</evidence>
<dbReference type="InterPro" id="IPR016179">
    <property type="entry name" value="Insulin-like"/>
</dbReference>
<keyword evidence="6" id="KW-0964">Secreted</keyword>
<keyword evidence="3" id="KW-0165">Cleavage on pair of basic residues</keyword>
<dbReference type="GO" id="GO:0005576">
    <property type="term" value="C:extracellular region"/>
    <property type="evidence" value="ECO:0007669"/>
    <property type="project" value="UniProtKB-SubCell"/>
</dbReference>
<evidence type="ECO:0000259" key="8">
    <source>
        <dbReference type="SMART" id="SM00078"/>
    </source>
</evidence>
<dbReference type="PANTHER" id="PTHR13647:SF4">
    <property type="entry name" value="INSULIN-LIKE PEPTIDE 1-RELATED"/>
    <property type="match status" value="1"/>
</dbReference>
<evidence type="ECO:0000313" key="9">
    <source>
        <dbReference type="EMBL" id="CAB3230434.1"/>
    </source>
</evidence>
<dbReference type="OrthoDB" id="10019596at2759"/>